<evidence type="ECO:0000256" key="1">
    <source>
        <dbReference type="SAM" id="Phobius"/>
    </source>
</evidence>
<evidence type="ECO:0000313" key="2">
    <source>
        <dbReference type="EMBL" id="PKF69523.1"/>
    </source>
</evidence>
<reference evidence="2 3" key="1">
    <citation type="submission" date="2017-12" db="EMBL/GenBank/DDBJ databases">
        <title>Corynebacterium mastitidis 16-1433 Genome.</title>
        <authorList>
            <person name="Gulvik C.A."/>
        </authorList>
    </citation>
    <scope>NUCLEOTIDE SEQUENCE [LARGE SCALE GENOMIC DNA]</scope>
    <source>
        <strain evidence="2 3">16-1433</strain>
    </source>
</reference>
<dbReference type="EMBL" id="PJAF01000002">
    <property type="protein sequence ID" value="PKF69523.1"/>
    <property type="molecule type" value="Genomic_DNA"/>
</dbReference>
<dbReference type="AlphaFoldDB" id="A0A2N0X9Y3"/>
<organism evidence="2 3">
    <name type="scientific">Corynebacterium mastitidis</name>
    <dbReference type="NCBI Taxonomy" id="161890"/>
    <lineage>
        <taxon>Bacteria</taxon>
        <taxon>Bacillati</taxon>
        <taxon>Actinomycetota</taxon>
        <taxon>Actinomycetes</taxon>
        <taxon>Mycobacteriales</taxon>
        <taxon>Corynebacteriaceae</taxon>
        <taxon>Corynebacterium</taxon>
    </lineage>
</organism>
<keyword evidence="1" id="KW-1133">Transmembrane helix</keyword>
<feature type="transmembrane region" description="Helical" evidence="1">
    <location>
        <begin position="54"/>
        <end position="74"/>
    </location>
</feature>
<keyword evidence="1" id="KW-0472">Membrane</keyword>
<keyword evidence="1" id="KW-0812">Transmembrane</keyword>
<gene>
    <name evidence="2" type="ORF">CXB45_01305</name>
</gene>
<accession>A0A2N0X9Y3</accession>
<feature type="transmembrane region" description="Helical" evidence="1">
    <location>
        <begin position="80"/>
        <end position="98"/>
    </location>
</feature>
<protein>
    <submittedName>
        <fullName evidence="2">Uncharacterized protein</fullName>
    </submittedName>
</protein>
<evidence type="ECO:0000313" key="3">
    <source>
        <dbReference type="Proteomes" id="UP000233249"/>
    </source>
</evidence>
<dbReference type="STRING" id="1121365.GCA_000375365_01881"/>
<sequence length="104" mass="10950">MLVVSAGVLTAGFARGNLISFAVVPAITIISCVIVRTARKKTLFSSAGLEFPELVAVACGAVALVCFSCSMALAETEPSRISQYAISFFCAALLFTLLGDRQER</sequence>
<dbReference type="Proteomes" id="UP000233249">
    <property type="component" value="Unassembled WGS sequence"/>
</dbReference>
<feature type="transmembrane region" description="Helical" evidence="1">
    <location>
        <begin position="12"/>
        <end position="34"/>
    </location>
</feature>
<name>A0A2N0X9Y3_9CORY</name>
<proteinExistence type="predicted"/>
<comment type="caution">
    <text evidence="2">The sequence shown here is derived from an EMBL/GenBank/DDBJ whole genome shotgun (WGS) entry which is preliminary data.</text>
</comment>